<keyword evidence="2" id="KW-0732">Signal</keyword>
<dbReference type="Ensembl" id="ENSPMET00000033053.1">
    <property type="protein sequence ID" value="ENSPMEP00000015601.1"/>
    <property type="gene ID" value="ENSPMEG00000000397.1"/>
</dbReference>
<dbReference type="SMART" id="SM00235">
    <property type="entry name" value="ZnMc"/>
    <property type="match status" value="1"/>
</dbReference>
<keyword evidence="1 2" id="KW-0479">Metal-binding</keyword>
<dbReference type="GO" id="GO:0006508">
    <property type="term" value="P:proteolysis"/>
    <property type="evidence" value="ECO:0007669"/>
    <property type="project" value="UniProtKB-KW"/>
</dbReference>
<dbReference type="GO" id="GO:0004222">
    <property type="term" value="F:metalloendopeptidase activity"/>
    <property type="evidence" value="ECO:0007669"/>
    <property type="project" value="UniProtKB-UniRule"/>
</dbReference>
<dbReference type="InterPro" id="IPR024079">
    <property type="entry name" value="MetalloPept_cat_dom_sf"/>
</dbReference>
<keyword evidence="1 2" id="KW-0862">Zinc</keyword>
<reference evidence="4" key="1">
    <citation type="submission" date="2025-08" db="UniProtKB">
        <authorList>
            <consortium name="Ensembl"/>
        </authorList>
    </citation>
    <scope>IDENTIFICATION</scope>
</reference>
<dbReference type="AlphaFoldDB" id="A0A3B3XKN9"/>
<feature type="binding site" evidence="1">
    <location>
        <position position="179"/>
    </location>
    <ligand>
        <name>Zn(2+)</name>
        <dbReference type="ChEBI" id="CHEBI:29105"/>
        <note>catalytic</note>
    </ligand>
</feature>
<dbReference type="PANTHER" id="PTHR10127:SF779">
    <property type="entry name" value="METALLOENDOPEPTIDASE"/>
    <property type="match status" value="1"/>
</dbReference>
<dbReference type="PANTHER" id="PTHR10127">
    <property type="entry name" value="DISCOIDIN, CUB, EGF, LAMININ , AND ZINC METALLOPROTEASE DOMAIN CONTAINING"/>
    <property type="match status" value="1"/>
</dbReference>
<evidence type="ECO:0000256" key="1">
    <source>
        <dbReference type="PROSITE-ProRule" id="PRU01211"/>
    </source>
</evidence>
<name>A0A3B3XKN9_9TELE</name>
<dbReference type="InterPro" id="IPR001506">
    <property type="entry name" value="Peptidase_M12A"/>
</dbReference>
<organism evidence="4 5">
    <name type="scientific">Poecilia mexicana</name>
    <dbReference type="NCBI Taxonomy" id="48701"/>
    <lineage>
        <taxon>Eukaryota</taxon>
        <taxon>Metazoa</taxon>
        <taxon>Chordata</taxon>
        <taxon>Craniata</taxon>
        <taxon>Vertebrata</taxon>
        <taxon>Euteleostomi</taxon>
        <taxon>Actinopterygii</taxon>
        <taxon>Neopterygii</taxon>
        <taxon>Teleostei</taxon>
        <taxon>Neoteleostei</taxon>
        <taxon>Acanthomorphata</taxon>
        <taxon>Ovalentaria</taxon>
        <taxon>Atherinomorphae</taxon>
        <taxon>Cyprinodontiformes</taxon>
        <taxon>Poeciliidae</taxon>
        <taxon>Poeciliinae</taxon>
        <taxon>Poecilia</taxon>
    </lineage>
</organism>
<evidence type="ECO:0000256" key="2">
    <source>
        <dbReference type="RuleBase" id="RU361183"/>
    </source>
</evidence>
<protein>
    <recommendedName>
        <fullName evidence="2">Metalloendopeptidase</fullName>
        <ecNumber evidence="2">3.4.24.-</ecNumber>
    </recommendedName>
</protein>
<evidence type="ECO:0000313" key="4">
    <source>
        <dbReference type="Ensembl" id="ENSPMEP00000015601.1"/>
    </source>
</evidence>
<dbReference type="PRINTS" id="PR00480">
    <property type="entry name" value="ASTACIN"/>
</dbReference>
<dbReference type="GO" id="GO:0008270">
    <property type="term" value="F:zinc ion binding"/>
    <property type="evidence" value="ECO:0007669"/>
    <property type="project" value="UniProtKB-UniRule"/>
</dbReference>
<comment type="caution">
    <text evidence="1">Lacks conserved residue(s) required for the propagation of feature annotation.</text>
</comment>
<feature type="domain" description="Peptidase M12A" evidence="3">
    <location>
        <begin position="70"/>
        <end position="270"/>
    </location>
</feature>
<keyword evidence="1 2" id="KW-0378">Hydrolase</keyword>
<evidence type="ECO:0000313" key="5">
    <source>
        <dbReference type="Proteomes" id="UP000261480"/>
    </source>
</evidence>
<dbReference type="EC" id="3.4.24.-" evidence="2"/>
<feature type="signal peptide" evidence="2">
    <location>
        <begin position="1"/>
        <end position="19"/>
    </location>
</feature>
<keyword evidence="1 2" id="KW-0482">Metalloprotease</keyword>
<dbReference type="Pfam" id="PF01400">
    <property type="entry name" value="Astacin"/>
    <property type="match status" value="1"/>
</dbReference>
<reference evidence="4" key="2">
    <citation type="submission" date="2025-09" db="UniProtKB">
        <authorList>
            <consortium name="Ensembl"/>
        </authorList>
    </citation>
    <scope>IDENTIFICATION</scope>
</reference>
<feature type="binding site" evidence="1">
    <location>
        <position position="169"/>
    </location>
    <ligand>
        <name>Zn(2+)</name>
        <dbReference type="ChEBI" id="CHEBI:29105"/>
        <note>catalytic</note>
    </ligand>
</feature>
<evidence type="ECO:0000259" key="3">
    <source>
        <dbReference type="PROSITE" id="PS51864"/>
    </source>
</evidence>
<feature type="active site" evidence="1">
    <location>
        <position position="170"/>
    </location>
</feature>
<dbReference type="PROSITE" id="PS51864">
    <property type="entry name" value="ASTACIN"/>
    <property type="match status" value="1"/>
</dbReference>
<proteinExistence type="predicted"/>
<accession>A0A3B3XKN9</accession>
<dbReference type="STRING" id="48701.ENSPMEP00000015601"/>
<feature type="chain" id="PRO_5017102575" description="Metalloendopeptidase" evidence="2">
    <location>
        <begin position="20"/>
        <end position="290"/>
    </location>
</feature>
<dbReference type="InterPro" id="IPR006026">
    <property type="entry name" value="Peptidase_Metallo"/>
</dbReference>
<keyword evidence="1 2" id="KW-0645">Protease</keyword>
<dbReference type="Gene3D" id="3.40.390.10">
    <property type="entry name" value="Collagenase (Catalytic Domain)"/>
    <property type="match status" value="1"/>
</dbReference>
<sequence>MQVFSWCFVVLVLLSFSWAETEVATLEVDTSQELSVGELLERANRDRTPDFDEPVLIGGDIALRSEADRNADPCTSSGCLWLKYTDGNVYIPYYIANHYSDRERDIIVRGLQSFSTVSCIRFRPYQNGDHEWLSIESRNGCYSYVGRVGGGQTVSLSRQGCLYHSTVQHELLHALGFNHEQTRSDRDNHIRVHWDNIIEGMEYNFYKINTLNQGTPYDYNSVMQYERYAFSKNNLPTMEPIPNSNVSFGKATQMSQNDIDRLNRLYKCCKCNKSYTIISILFSLYSRWCD</sequence>
<feature type="binding site" evidence="1">
    <location>
        <position position="173"/>
    </location>
    <ligand>
        <name>Zn(2+)</name>
        <dbReference type="ChEBI" id="CHEBI:29105"/>
        <note>catalytic</note>
    </ligand>
</feature>
<comment type="cofactor">
    <cofactor evidence="1 2">
        <name>Zn(2+)</name>
        <dbReference type="ChEBI" id="CHEBI:29105"/>
    </cofactor>
    <text evidence="1 2">Binds 1 zinc ion per subunit.</text>
</comment>
<dbReference type="Proteomes" id="UP000261480">
    <property type="component" value="Unplaced"/>
</dbReference>
<dbReference type="SUPFAM" id="SSF55486">
    <property type="entry name" value="Metalloproteases ('zincins'), catalytic domain"/>
    <property type="match status" value="1"/>
</dbReference>
<keyword evidence="5" id="KW-1185">Reference proteome</keyword>